<evidence type="ECO:0000256" key="2">
    <source>
        <dbReference type="ARBA" id="ARBA00023315"/>
    </source>
</evidence>
<comment type="caution">
    <text evidence="4">The sequence shown here is derived from an EMBL/GenBank/DDBJ whole genome shotgun (WGS) entry which is preliminary data.</text>
</comment>
<evidence type="ECO:0000256" key="1">
    <source>
        <dbReference type="ARBA" id="ARBA00022679"/>
    </source>
</evidence>
<dbReference type="Pfam" id="PF02458">
    <property type="entry name" value="Transferase"/>
    <property type="match status" value="1"/>
</dbReference>
<feature type="region of interest" description="Disordered" evidence="3">
    <location>
        <begin position="1"/>
        <end position="24"/>
    </location>
</feature>
<evidence type="ECO:0000313" key="4">
    <source>
        <dbReference type="EMBL" id="GFP82284.1"/>
    </source>
</evidence>
<dbReference type="Gene3D" id="3.30.559.10">
    <property type="entry name" value="Chloramphenicol acetyltransferase-like domain"/>
    <property type="match status" value="2"/>
</dbReference>
<dbReference type="InterPro" id="IPR051504">
    <property type="entry name" value="Plant_metabolite_acyltrans"/>
</dbReference>
<dbReference type="Proteomes" id="UP000653305">
    <property type="component" value="Unassembled WGS sequence"/>
</dbReference>
<dbReference type="InterPro" id="IPR023213">
    <property type="entry name" value="CAT-like_dom_sf"/>
</dbReference>
<protein>
    <submittedName>
        <fullName evidence="4">Malonyl-coenzyme:anthocyanin 5-o-glucoside-6'''-o-malonyltransferase</fullName>
    </submittedName>
</protein>
<name>A0A830BBY3_9LAMI</name>
<dbReference type="SMR" id="A0A830BBY3"/>
<proteinExistence type="predicted"/>
<accession>A0A830BBY3</accession>
<gene>
    <name evidence="4" type="ORF">PHJA_000371600</name>
</gene>
<evidence type="ECO:0000313" key="5">
    <source>
        <dbReference type="Proteomes" id="UP000653305"/>
    </source>
</evidence>
<evidence type="ECO:0000256" key="3">
    <source>
        <dbReference type="SAM" id="MobiDB-lite"/>
    </source>
</evidence>
<dbReference type="AlphaFoldDB" id="A0A830BBY3"/>
<organism evidence="4 5">
    <name type="scientific">Phtheirospermum japonicum</name>
    <dbReference type="NCBI Taxonomy" id="374723"/>
    <lineage>
        <taxon>Eukaryota</taxon>
        <taxon>Viridiplantae</taxon>
        <taxon>Streptophyta</taxon>
        <taxon>Embryophyta</taxon>
        <taxon>Tracheophyta</taxon>
        <taxon>Spermatophyta</taxon>
        <taxon>Magnoliopsida</taxon>
        <taxon>eudicotyledons</taxon>
        <taxon>Gunneridae</taxon>
        <taxon>Pentapetalae</taxon>
        <taxon>asterids</taxon>
        <taxon>lamiids</taxon>
        <taxon>Lamiales</taxon>
        <taxon>Orobanchaceae</taxon>
        <taxon>Orobanchaceae incertae sedis</taxon>
        <taxon>Phtheirospermum</taxon>
    </lineage>
</organism>
<keyword evidence="1 4" id="KW-0808">Transferase</keyword>
<keyword evidence="2" id="KW-0012">Acyltransferase</keyword>
<reference evidence="4" key="1">
    <citation type="submission" date="2020-07" db="EMBL/GenBank/DDBJ databases">
        <title>Ethylene signaling mediates host invasion by parasitic plants.</title>
        <authorList>
            <person name="Yoshida S."/>
        </authorList>
    </citation>
    <scope>NUCLEOTIDE SEQUENCE</scope>
    <source>
        <strain evidence="4">Okayama</strain>
    </source>
</reference>
<dbReference type="EMBL" id="BMAC01000040">
    <property type="protein sequence ID" value="GFP82284.1"/>
    <property type="molecule type" value="Genomic_DNA"/>
</dbReference>
<dbReference type="PANTHER" id="PTHR31625">
    <property type="match status" value="1"/>
</dbReference>
<dbReference type="GO" id="GO:0016747">
    <property type="term" value="F:acyltransferase activity, transferring groups other than amino-acyl groups"/>
    <property type="evidence" value="ECO:0007669"/>
    <property type="project" value="UniProtKB-ARBA"/>
</dbReference>
<keyword evidence="5" id="KW-1185">Reference proteome</keyword>
<dbReference type="OrthoDB" id="1862401at2759"/>
<sequence length="464" mass="50939">MAGNPKPTTILERCRVSPPHPSASDVAEQTLPLTFFDVAWLHFHPIQRLLFYPFPCSEPNFLENIVPCFKKSLSQTLKHFLPLSGNLIYPLNSDKIPQIRYVPGDSVSVTIAKSNKAHDFNHLTGNNPRGADEFYAFLPDLPPPEYEPGFKLIPLLALQITLFPGAGICIGFVNNHSVGDASSIVGFIKAWSLISRLGKDDGGFLSANNLLPVYDRSMVKDPSGLADIYLNQIKQNSKIESLPVNFPTNKVRSTYILQKTDIQKLRDFVQSRNPNLIHLSPFTITTAYVWSCLARSAAIAGEDVAGDEREYFAFAVDARRRTDPPVPEAYFGNCVGLAMAECTHADLVGGAGFPVAAELIGEVISKKVKNKDEILRGAEDWLSKLGEIIGKRLFGVAGSPRFDLYDVDFGWGKPGKYESVSIDGDGSMSLCKSREFDGGLEIGLSLSKKKMDAFAGIYSMGLEI</sequence>